<accession>A0A1W7D618</accession>
<reference evidence="1 2" key="1">
    <citation type="submission" date="2017-05" db="EMBL/GenBank/DDBJ databases">
        <title>Complete genome sequence of Streptomyces sp. SCSIO 03032 revealed the diverse biosynthetic pathways for its bioactive secondary metabolites.</title>
        <authorList>
            <person name="Ma L."/>
            <person name="Zhu Y."/>
            <person name="Zhang W."/>
            <person name="Zhang G."/>
            <person name="Tian X."/>
            <person name="Zhang S."/>
            <person name="Zhang C."/>
        </authorList>
    </citation>
    <scope>NUCLEOTIDE SEQUENCE [LARGE SCALE GENOMIC DNA]</scope>
    <source>
        <strain evidence="1 2">SCSIO 03032</strain>
    </source>
</reference>
<keyword evidence="2" id="KW-1185">Reference proteome</keyword>
<organism evidence="1 2">
    <name type="scientific">Streptomyces marincola</name>
    <dbReference type="NCBI Taxonomy" id="2878388"/>
    <lineage>
        <taxon>Bacteria</taxon>
        <taxon>Bacillati</taxon>
        <taxon>Actinomycetota</taxon>
        <taxon>Actinomycetes</taxon>
        <taxon>Kitasatosporales</taxon>
        <taxon>Streptomycetaceae</taxon>
        <taxon>Streptomyces</taxon>
    </lineage>
</organism>
<dbReference type="KEGG" id="smao:CAG99_20865"/>
<sequence>MEPNTLLSALLEEADMSHVGLATRVNAAGKQRGLSLRYDNTAVIRWLRGQKPRGQVPDLICSVLSARLGRQVTLDSAGFGPVHATQAASPTLAGFLDRATALWLTDDQRRVRSLHLVTGMDAVAPVWQWESPPGDVNVSHRGPIHVGREDIAFLMTVRSHYEHMYRRVGGVATRGRILQFLTKEVTPLLRGNYSDPVGRELYRAVGGLTAVAGICSYDSDRQGLAQRYFYQSLRLAKASSDRRFGGYVMALLVNQAVYMKDYRQAVAFAEAGIRAAGTHISPALAADLHAMQAKAFARMGDRASAHRCMASAETAAGRIRADEEPVETGYVQPGLVQAHFAEVLMSLGDTGPAQTYAAEAVHTEAHTRGTAHRLATLARTQAAGGEVERAAFTATKMVSAAQGIESRRIRDRLTSVRTVLSRCETITAGEAIALIDGALHVPLD</sequence>
<evidence type="ECO:0000313" key="1">
    <source>
        <dbReference type="EMBL" id="ARQ72531.1"/>
    </source>
</evidence>
<evidence type="ECO:0000313" key="2">
    <source>
        <dbReference type="Proteomes" id="UP000194218"/>
    </source>
</evidence>
<protein>
    <submittedName>
        <fullName evidence="1">Transcriptional regulator</fullName>
    </submittedName>
</protein>
<dbReference type="RefSeq" id="WP_086162387.1">
    <property type="nucleotide sequence ID" value="NZ_CP021121.1"/>
</dbReference>
<gene>
    <name evidence="1" type="ORF">CAG99_20865</name>
</gene>
<dbReference type="EMBL" id="CP021121">
    <property type="protein sequence ID" value="ARQ72531.1"/>
    <property type="molecule type" value="Genomic_DNA"/>
</dbReference>
<proteinExistence type="predicted"/>
<name>A0A1W7D618_9ACTN</name>
<dbReference type="AlphaFoldDB" id="A0A1W7D618"/>
<dbReference type="OrthoDB" id="3213425at2"/>
<dbReference type="Proteomes" id="UP000194218">
    <property type="component" value="Chromosome"/>
</dbReference>